<evidence type="ECO:0000256" key="3">
    <source>
        <dbReference type="ARBA" id="ARBA00012700"/>
    </source>
</evidence>
<evidence type="ECO:0000256" key="7">
    <source>
        <dbReference type="ARBA" id="ARBA00022737"/>
    </source>
</evidence>
<evidence type="ECO:0000256" key="13">
    <source>
        <dbReference type="ARBA" id="ARBA00043219"/>
    </source>
</evidence>
<dbReference type="GO" id="GO:0033844">
    <property type="term" value="F:galactose-6-sulfurylase activity"/>
    <property type="evidence" value="ECO:0007669"/>
    <property type="project" value="UniProtKB-EC"/>
</dbReference>
<protein>
    <recommendedName>
        <fullName evidence="9">Protein farnesyltransferase/geranylgeranyltransferase type-1 subunit alpha</fullName>
        <ecNumber evidence="4">2.5.1.58</ecNumber>
        <ecNumber evidence="3">2.5.1.59</ecNumber>
    </recommendedName>
    <alternativeName>
        <fullName evidence="12">CAAX farnesyltransferase subunit alpha</fullName>
    </alternativeName>
    <alternativeName>
        <fullName evidence="11">FTase-alpha</fullName>
    </alternativeName>
    <alternativeName>
        <fullName evidence="10">Ras proteins prenyltransferase subunit alpha</fullName>
    </alternativeName>
    <alternativeName>
        <fullName evidence="13">Type I protein geranyl-geranyltransferase subunit alpha</fullName>
    </alternativeName>
</protein>
<dbReference type="PANTHER" id="PTHR11129">
    <property type="entry name" value="PROTEIN FARNESYLTRANSFERASE ALPHA SUBUNIT/RAB GERANYLGERANYL TRANSFERASE ALPHA SUBUNIT"/>
    <property type="match status" value="1"/>
</dbReference>
<dbReference type="PANTHER" id="PTHR11129:SF1">
    <property type="entry name" value="PROTEIN FARNESYLTRANSFERASE_GERANYLGERANYLTRANSFERASE TYPE-1 SUBUNIT ALPHA"/>
    <property type="match status" value="1"/>
</dbReference>
<evidence type="ECO:0000256" key="14">
    <source>
        <dbReference type="SAM" id="MobiDB-lite"/>
    </source>
</evidence>
<evidence type="ECO:0000313" key="16">
    <source>
        <dbReference type="Proteomes" id="UP001172684"/>
    </source>
</evidence>
<accession>A0ABQ9P2W2</accession>
<keyword evidence="16" id="KW-1185">Reference proteome</keyword>
<keyword evidence="7" id="KW-0677">Repeat</keyword>
<evidence type="ECO:0000256" key="2">
    <source>
        <dbReference type="ARBA" id="ARBA00006734"/>
    </source>
</evidence>
<dbReference type="EC" id="2.5.1.59" evidence="3"/>
<evidence type="ECO:0000256" key="10">
    <source>
        <dbReference type="ARBA" id="ARBA00041392"/>
    </source>
</evidence>
<evidence type="ECO:0000256" key="8">
    <source>
        <dbReference type="ARBA" id="ARBA00022842"/>
    </source>
</evidence>
<dbReference type="Gene3D" id="1.25.40.120">
    <property type="entry name" value="Protein prenylyltransferase"/>
    <property type="match status" value="1"/>
</dbReference>
<name>A0ABQ9P2W2_9PEZI</name>
<evidence type="ECO:0000256" key="9">
    <source>
        <dbReference type="ARBA" id="ARBA00040965"/>
    </source>
</evidence>
<keyword evidence="5" id="KW-0637">Prenyltransferase</keyword>
<organism evidence="15 16">
    <name type="scientific">Coniosporium apollinis</name>
    <dbReference type="NCBI Taxonomy" id="61459"/>
    <lineage>
        <taxon>Eukaryota</taxon>
        <taxon>Fungi</taxon>
        <taxon>Dikarya</taxon>
        <taxon>Ascomycota</taxon>
        <taxon>Pezizomycotina</taxon>
        <taxon>Dothideomycetes</taxon>
        <taxon>Dothideomycetes incertae sedis</taxon>
        <taxon>Coniosporium</taxon>
    </lineage>
</organism>
<sequence length="307" mass="35857">MPKYADDPAWSDVEPLPQNDGGPNPLAAIAYTEEYSEAMSYLRAAMASNDMSERVLDLTEDIINMNPAHYTVWLYRAKVLFNLNYDLRKEIDWLNDTALKHQKNYQIWQHRQTIINRLGSADEETTFIGKMFSKDPKNYHVWSYRQWLVRRFELWDKGEIEAVEGMIKEDVRNNSAWNHRWFLVFGRDSSAHKEQDVIDRELEYAKKAIVLAPQNQSPWNYLRGVLRYAELPVSHVKDFAFGFAPADSPGDVRSSYALDLLADVYEEQHRREEAVKALDLLATKYDPIRARYWEYKKGLLEQPTAAA</sequence>
<evidence type="ECO:0000256" key="6">
    <source>
        <dbReference type="ARBA" id="ARBA00022679"/>
    </source>
</evidence>
<dbReference type="InterPro" id="IPR002088">
    <property type="entry name" value="Prenyl_trans_a"/>
</dbReference>
<proteinExistence type="inferred from homology"/>
<feature type="region of interest" description="Disordered" evidence="14">
    <location>
        <begin position="1"/>
        <end position="24"/>
    </location>
</feature>
<dbReference type="Pfam" id="PF01239">
    <property type="entry name" value="PPTA"/>
    <property type="match status" value="5"/>
</dbReference>
<dbReference type="EC" id="2.5.1.58" evidence="4"/>
<comment type="similarity">
    <text evidence="2">Belongs to the protein prenyltransferase subunit alpha family.</text>
</comment>
<keyword evidence="8" id="KW-0460">Magnesium</keyword>
<dbReference type="EMBL" id="JAPDRL010000005">
    <property type="protein sequence ID" value="KAJ9668900.1"/>
    <property type="molecule type" value="Genomic_DNA"/>
</dbReference>
<dbReference type="SUPFAM" id="SSF48439">
    <property type="entry name" value="Protein prenylyltransferase"/>
    <property type="match status" value="1"/>
</dbReference>
<dbReference type="Proteomes" id="UP001172684">
    <property type="component" value="Unassembled WGS sequence"/>
</dbReference>
<evidence type="ECO:0000256" key="11">
    <source>
        <dbReference type="ARBA" id="ARBA00042436"/>
    </source>
</evidence>
<evidence type="ECO:0000256" key="1">
    <source>
        <dbReference type="ARBA" id="ARBA00001946"/>
    </source>
</evidence>
<dbReference type="PROSITE" id="PS51147">
    <property type="entry name" value="PFTA"/>
    <property type="match status" value="5"/>
</dbReference>
<keyword evidence="6 15" id="KW-0808">Transferase</keyword>
<evidence type="ECO:0000313" key="15">
    <source>
        <dbReference type="EMBL" id="KAJ9668900.1"/>
    </source>
</evidence>
<evidence type="ECO:0000256" key="5">
    <source>
        <dbReference type="ARBA" id="ARBA00022602"/>
    </source>
</evidence>
<comment type="cofactor">
    <cofactor evidence="1">
        <name>Mg(2+)</name>
        <dbReference type="ChEBI" id="CHEBI:18420"/>
    </cofactor>
</comment>
<evidence type="ECO:0000256" key="12">
    <source>
        <dbReference type="ARBA" id="ARBA00043086"/>
    </source>
</evidence>
<evidence type="ECO:0000256" key="4">
    <source>
        <dbReference type="ARBA" id="ARBA00012702"/>
    </source>
</evidence>
<comment type="caution">
    <text evidence="15">The sequence shown here is derived from an EMBL/GenBank/DDBJ whole genome shotgun (WGS) entry which is preliminary data.</text>
</comment>
<gene>
    <name evidence="15" type="primary">RAM2</name>
    <name evidence="15" type="ORF">H2201_001146</name>
</gene>
<reference evidence="15" key="1">
    <citation type="submission" date="2022-10" db="EMBL/GenBank/DDBJ databases">
        <title>Culturing micro-colonial fungi from biological soil crusts in the Mojave desert and describing Neophaeococcomyces mojavensis, and introducing the new genera and species Taxawa tesnikishii.</title>
        <authorList>
            <person name="Kurbessoian T."/>
            <person name="Stajich J.E."/>
        </authorList>
    </citation>
    <scope>NUCLEOTIDE SEQUENCE</scope>
    <source>
        <strain evidence="15">TK_1</strain>
    </source>
</reference>